<dbReference type="InterPro" id="IPR050490">
    <property type="entry name" value="Bact_solute-bd_prot1"/>
</dbReference>
<dbReference type="InterPro" id="IPR006059">
    <property type="entry name" value="SBP"/>
</dbReference>
<dbReference type="EMBL" id="SJKD01000008">
    <property type="protein sequence ID" value="TCC44941.1"/>
    <property type="molecule type" value="Genomic_DNA"/>
</dbReference>
<sequence>MQCRRRQGSGLVKKIAYVASIMLTTGALFASAACTGGAPGTGSGTVEQDTGSRQEIRYMIGQPEDPADLELIKSDLKTFESKNQGITVKLDVIPSENVRTVLQTQLRSGEGPDVFGYDTGPGFAGALAKAGLVYDLTGAYAEHKWPIYDFAKKRVTFDGKIVGVPSQIEEVGIFYNKTLFAKHGIAQPQNLADLTAAAEKLKQNNVVPFAVSDKEGWQGGHLLSMALSSAVGSKGMDDLLNGRTSWNTQPVVDSLAVWKQWNDKGLLTPSPAAVSYDNANALFYSGKAAMDPTGSWLALDIERNAKFDVGFIPFPAQDGAGIFSGGLGAGTFVSASTKKADASIKFLDYLLTAEHGRWAAEKLQDIPAYPIDTAGMKASPLFKQVLDDSAKIANGTGDFGYNIDVLTTDVFNNAMWKGIQGILSDQSEPAKVAAQLQTAYEKSAK</sequence>
<comment type="caution">
    <text evidence="4">The sequence shown here is derived from an EMBL/GenBank/DDBJ whole genome shotgun (WGS) entry which is preliminary data.</text>
</comment>
<name>A0A4R0JDV6_9ACTN</name>
<feature type="chain" id="PRO_5020328665" evidence="3">
    <location>
        <begin position="33"/>
        <end position="445"/>
    </location>
</feature>
<dbReference type="PANTHER" id="PTHR43649:SF29">
    <property type="entry name" value="OSMOPROTECTIVE COMPOUNDS-BINDING PROTEIN GGTB"/>
    <property type="match status" value="1"/>
</dbReference>
<dbReference type="Pfam" id="PF01547">
    <property type="entry name" value="SBP_bac_1"/>
    <property type="match status" value="1"/>
</dbReference>
<evidence type="ECO:0000256" key="2">
    <source>
        <dbReference type="ARBA" id="ARBA00022448"/>
    </source>
</evidence>
<evidence type="ECO:0000313" key="5">
    <source>
        <dbReference type="Proteomes" id="UP000293342"/>
    </source>
</evidence>
<accession>A0A4R0JDV6</accession>
<reference evidence="4 5" key="1">
    <citation type="submission" date="2019-02" db="EMBL/GenBank/DDBJ databases">
        <title>Kribbella capetownensis sp. nov. and Kribbella speibonae sp. nov., isolated from soil.</title>
        <authorList>
            <person name="Curtis S.M."/>
            <person name="Norton I."/>
            <person name="Everest G.J."/>
            <person name="Meyers P.R."/>
        </authorList>
    </citation>
    <scope>NUCLEOTIDE SEQUENCE [LARGE SCALE GENOMIC DNA]</scope>
    <source>
        <strain evidence="4 5">YM53</strain>
    </source>
</reference>
<protein>
    <submittedName>
        <fullName evidence="4">Extracellular solute-binding protein</fullName>
    </submittedName>
</protein>
<keyword evidence="3" id="KW-0732">Signal</keyword>
<dbReference type="SUPFAM" id="SSF53850">
    <property type="entry name" value="Periplasmic binding protein-like II"/>
    <property type="match status" value="1"/>
</dbReference>
<dbReference type="AlphaFoldDB" id="A0A4R0JDV6"/>
<comment type="similarity">
    <text evidence="1">Belongs to the bacterial solute-binding protein 1 family.</text>
</comment>
<evidence type="ECO:0000256" key="3">
    <source>
        <dbReference type="SAM" id="SignalP"/>
    </source>
</evidence>
<gene>
    <name evidence="4" type="ORF">E0H75_30925</name>
</gene>
<dbReference type="Gene3D" id="3.40.190.10">
    <property type="entry name" value="Periplasmic binding protein-like II"/>
    <property type="match status" value="2"/>
</dbReference>
<evidence type="ECO:0000256" key="1">
    <source>
        <dbReference type="ARBA" id="ARBA00008520"/>
    </source>
</evidence>
<dbReference type="PANTHER" id="PTHR43649">
    <property type="entry name" value="ARABINOSE-BINDING PROTEIN-RELATED"/>
    <property type="match status" value="1"/>
</dbReference>
<dbReference type="Proteomes" id="UP000293342">
    <property type="component" value="Unassembled WGS sequence"/>
</dbReference>
<dbReference type="PROSITE" id="PS51257">
    <property type="entry name" value="PROKAR_LIPOPROTEIN"/>
    <property type="match status" value="1"/>
</dbReference>
<evidence type="ECO:0000313" key="4">
    <source>
        <dbReference type="EMBL" id="TCC44941.1"/>
    </source>
</evidence>
<keyword evidence="2" id="KW-0813">Transport</keyword>
<proteinExistence type="inferred from homology"/>
<keyword evidence="5" id="KW-1185">Reference proteome</keyword>
<dbReference type="OrthoDB" id="7937990at2"/>
<feature type="signal peptide" evidence="3">
    <location>
        <begin position="1"/>
        <end position="32"/>
    </location>
</feature>
<organism evidence="4 5">
    <name type="scientific">Kribbella capetownensis</name>
    <dbReference type="NCBI Taxonomy" id="1572659"/>
    <lineage>
        <taxon>Bacteria</taxon>
        <taxon>Bacillati</taxon>
        <taxon>Actinomycetota</taxon>
        <taxon>Actinomycetes</taxon>
        <taxon>Propionibacteriales</taxon>
        <taxon>Kribbellaceae</taxon>
        <taxon>Kribbella</taxon>
    </lineage>
</organism>